<dbReference type="AlphaFoldDB" id="A0A026W0I9"/>
<dbReference type="Proteomes" id="UP000053097">
    <property type="component" value="Unassembled WGS sequence"/>
</dbReference>
<proteinExistence type="predicted"/>
<evidence type="ECO:0000313" key="1">
    <source>
        <dbReference type="EMBL" id="EZA49495.1"/>
    </source>
</evidence>
<reference evidence="1 2" key="1">
    <citation type="journal article" date="2014" name="Curr. Biol.">
        <title>The genome of the clonal raider ant Cerapachys biroi.</title>
        <authorList>
            <person name="Oxley P.R."/>
            <person name="Ji L."/>
            <person name="Fetter-Pruneda I."/>
            <person name="McKenzie S.K."/>
            <person name="Li C."/>
            <person name="Hu H."/>
            <person name="Zhang G."/>
            <person name="Kronauer D.J."/>
        </authorList>
    </citation>
    <scope>NUCLEOTIDE SEQUENCE [LARGE SCALE GENOMIC DNA]</scope>
</reference>
<keyword evidence="2" id="KW-1185">Reference proteome</keyword>
<evidence type="ECO:0000313" key="2">
    <source>
        <dbReference type="Proteomes" id="UP000053097"/>
    </source>
</evidence>
<accession>A0A026W0I9</accession>
<protein>
    <submittedName>
        <fullName evidence="1">Uncharacterized protein</fullName>
    </submittedName>
</protein>
<dbReference type="EMBL" id="KK107511">
    <property type="protein sequence ID" value="EZA49495.1"/>
    <property type="molecule type" value="Genomic_DNA"/>
</dbReference>
<organism evidence="1 2">
    <name type="scientific">Ooceraea biroi</name>
    <name type="common">Clonal raider ant</name>
    <name type="synonym">Cerapachys biroi</name>
    <dbReference type="NCBI Taxonomy" id="2015173"/>
    <lineage>
        <taxon>Eukaryota</taxon>
        <taxon>Metazoa</taxon>
        <taxon>Ecdysozoa</taxon>
        <taxon>Arthropoda</taxon>
        <taxon>Hexapoda</taxon>
        <taxon>Insecta</taxon>
        <taxon>Pterygota</taxon>
        <taxon>Neoptera</taxon>
        <taxon>Endopterygota</taxon>
        <taxon>Hymenoptera</taxon>
        <taxon>Apocrita</taxon>
        <taxon>Aculeata</taxon>
        <taxon>Formicoidea</taxon>
        <taxon>Formicidae</taxon>
        <taxon>Dorylinae</taxon>
        <taxon>Ooceraea</taxon>
    </lineage>
</organism>
<name>A0A026W0I9_OOCBI</name>
<gene>
    <name evidence="1" type="ORF">X777_12307</name>
</gene>
<sequence>MNCDILFSSKTMAMHSLIK</sequence>